<sequence>MIKQFVFIESHLWTATTLSGGFLFTLPSSHHKIVTYKGQGSGKEHPVQAQAVPRDRTPKKEMDYENGLGPDTPKVYTSVMGQRDKTNPETIKRISHNYSHNIN</sequence>
<dbReference type="AlphaFoldDB" id="A0A3A1N6V9"/>
<keyword evidence="3" id="KW-1185">Reference proteome</keyword>
<organism evidence="2 3">
    <name type="scientific">Flagellimonas lutimaris</name>
    <dbReference type="NCBI Taxonomy" id="475082"/>
    <lineage>
        <taxon>Bacteria</taxon>
        <taxon>Pseudomonadati</taxon>
        <taxon>Bacteroidota</taxon>
        <taxon>Flavobacteriia</taxon>
        <taxon>Flavobacteriales</taxon>
        <taxon>Flavobacteriaceae</taxon>
        <taxon>Flagellimonas</taxon>
    </lineage>
</organism>
<dbReference type="EMBL" id="QXFH01000076">
    <property type="protein sequence ID" value="RIV31524.1"/>
    <property type="molecule type" value="Genomic_DNA"/>
</dbReference>
<dbReference type="Proteomes" id="UP000266067">
    <property type="component" value="Unassembled WGS sequence"/>
</dbReference>
<feature type="region of interest" description="Disordered" evidence="1">
    <location>
        <begin position="36"/>
        <end position="87"/>
    </location>
</feature>
<protein>
    <submittedName>
        <fullName evidence="2">Uncharacterized protein</fullName>
    </submittedName>
</protein>
<comment type="caution">
    <text evidence="2">The sequence shown here is derived from an EMBL/GenBank/DDBJ whole genome shotgun (WGS) entry which is preliminary data.</text>
</comment>
<reference evidence="2 3" key="1">
    <citation type="submission" date="2018-08" db="EMBL/GenBank/DDBJ databases">
        <title>Proposal of Muricauda 72 sp.nov. and Muricauda NH166 sp.nov., isolated from seawater.</title>
        <authorList>
            <person name="Cheng H."/>
            <person name="Wu Y.-H."/>
            <person name="Guo L.-L."/>
            <person name="Xu X.-W."/>
        </authorList>
    </citation>
    <scope>NUCLEOTIDE SEQUENCE [LARGE SCALE GENOMIC DNA]</scope>
    <source>
        <strain evidence="2 3">KCTC 22173</strain>
    </source>
</reference>
<name>A0A3A1N6V9_9FLAO</name>
<accession>A0A3A1N6V9</accession>
<gene>
    <name evidence="2" type="ORF">D2V08_13840</name>
</gene>
<proteinExistence type="predicted"/>
<evidence type="ECO:0000313" key="2">
    <source>
        <dbReference type="EMBL" id="RIV31524.1"/>
    </source>
</evidence>
<feature type="compositionally biased region" description="Basic and acidic residues" evidence="1">
    <location>
        <begin position="53"/>
        <end position="63"/>
    </location>
</feature>
<evidence type="ECO:0000313" key="3">
    <source>
        <dbReference type="Proteomes" id="UP000266067"/>
    </source>
</evidence>
<evidence type="ECO:0000256" key="1">
    <source>
        <dbReference type="SAM" id="MobiDB-lite"/>
    </source>
</evidence>